<keyword evidence="3" id="KW-1185">Reference proteome</keyword>
<reference evidence="2 3" key="1">
    <citation type="submission" date="2019-11" db="EMBL/GenBank/DDBJ databases">
        <title>The genome sequence of Methylocystis heyeri.</title>
        <authorList>
            <person name="Oshkin I.Y."/>
            <person name="Miroshnikov K."/>
            <person name="Dedysh S.N."/>
        </authorList>
    </citation>
    <scope>NUCLEOTIDE SEQUENCE [LARGE SCALE GENOMIC DNA]</scope>
    <source>
        <strain evidence="2 3">H2</strain>
    </source>
</reference>
<dbReference type="EMBL" id="CP046052">
    <property type="protein sequence ID" value="QGM44343.1"/>
    <property type="molecule type" value="Genomic_DNA"/>
</dbReference>
<dbReference type="OrthoDB" id="9909593at2"/>
<evidence type="ECO:0008006" key="4">
    <source>
        <dbReference type="Google" id="ProtNLM"/>
    </source>
</evidence>
<gene>
    <name evidence="2" type="ORF">H2LOC_000745</name>
</gene>
<evidence type="ECO:0000313" key="2">
    <source>
        <dbReference type="EMBL" id="QGM44343.1"/>
    </source>
</evidence>
<dbReference type="RefSeq" id="WP_136494650.1">
    <property type="nucleotide sequence ID" value="NZ_CP046052.1"/>
</dbReference>
<feature type="transmembrane region" description="Helical" evidence="1">
    <location>
        <begin position="21"/>
        <end position="44"/>
    </location>
</feature>
<keyword evidence="1" id="KW-0472">Membrane</keyword>
<keyword evidence="1" id="KW-0812">Transmembrane</keyword>
<organism evidence="2 3">
    <name type="scientific">Methylocystis heyeri</name>
    <dbReference type="NCBI Taxonomy" id="391905"/>
    <lineage>
        <taxon>Bacteria</taxon>
        <taxon>Pseudomonadati</taxon>
        <taxon>Pseudomonadota</taxon>
        <taxon>Alphaproteobacteria</taxon>
        <taxon>Hyphomicrobiales</taxon>
        <taxon>Methylocystaceae</taxon>
        <taxon>Methylocystis</taxon>
    </lineage>
</organism>
<keyword evidence="1" id="KW-1133">Transmembrane helix</keyword>
<evidence type="ECO:0000313" key="3">
    <source>
        <dbReference type="Proteomes" id="UP000309061"/>
    </source>
</evidence>
<evidence type="ECO:0000256" key="1">
    <source>
        <dbReference type="SAM" id="Phobius"/>
    </source>
</evidence>
<proteinExistence type="predicted"/>
<accession>A0A6B8KD41</accession>
<protein>
    <recommendedName>
        <fullName evidence="4">DUF2946 domain-containing protein</fullName>
    </recommendedName>
</protein>
<sequence>MSEGTASDEVAAGREARSRRGVVAIAVSLVILLQSLVAVAPAFAHIYKAGETGLIASLLDGICAKNIQSDHQSPQHHADHAQCCILCSSAGGFGPPAHGLSEISGGIRFASQGPALLLRRQSGGGRPVGWASTWSSRAPPHPSLTL</sequence>
<dbReference type="AlphaFoldDB" id="A0A6B8KD41"/>
<dbReference type="KEGG" id="mhey:H2LOC_000745"/>
<name>A0A6B8KD41_9HYPH</name>
<dbReference type="Proteomes" id="UP000309061">
    <property type="component" value="Chromosome"/>
</dbReference>